<evidence type="ECO:0000256" key="17">
    <source>
        <dbReference type="ARBA" id="ARBA00047804"/>
    </source>
</evidence>
<dbReference type="Pfam" id="PF11412">
    <property type="entry name" value="DsbD_N"/>
    <property type="match status" value="1"/>
</dbReference>
<evidence type="ECO:0000256" key="7">
    <source>
        <dbReference type="ARBA" id="ARBA00022729"/>
    </source>
</evidence>
<comment type="subcellular location">
    <subcellularLocation>
        <location evidence="1 18">Cell inner membrane</location>
        <topology evidence="1 18">Multi-pass membrane protein</topology>
    </subcellularLocation>
</comment>
<evidence type="ECO:0000256" key="15">
    <source>
        <dbReference type="ARBA" id="ARBA00023284"/>
    </source>
</evidence>
<evidence type="ECO:0000256" key="9">
    <source>
        <dbReference type="ARBA" id="ARBA00022982"/>
    </source>
</evidence>
<evidence type="ECO:0000256" key="5">
    <source>
        <dbReference type="ARBA" id="ARBA00022519"/>
    </source>
</evidence>
<feature type="transmembrane region" description="Helical" evidence="18">
    <location>
        <begin position="258"/>
        <end position="278"/>
    </location>
</feature>
<reference evidence="20 21" key="1">
    <citation type="submission" date="2024-03" db="EMBL/GenBank/DDBJ databases">
        <title>Community enrichment and isolation of bacterial strains for fucoidan degradation.</title>
        <authorList>
            <person name="Sichert A."/>
        </authorList>
    </citation>
    <scope>NUCLEOTIDE SEQUENCE [LARGE SCALE GENOMIC DNA]</scope>
    <source>
        <strain evidence="20 21">AS76</strain>
    </source>
</reference>
<keyword evidence="21" id="KW-1185">Reference proteome</keyword>
<keyword evidence="8 18" id="KW-0201">Cytochrome c-type biogenesis</keyword>
<dbReference type="InterPro" id="IPR003834">
    <property type="entry name" value="Cyt_c_assmbl_TM_dom"/>
</dbReference>
<feature type="transmembrane region" description="Helical" evidence="18">
    <location>
        <begin position="434"/>
        <end position="451"/>
    </location>
</feature>
<dbReference type="InterPro" id="IPR035671">
    <property type="entry name" value="DsbD_gamma"/>
</dbReference>
<dbReference type="InterPro" id="IPR036929">
    <property type="entry name" value="DsbDN_sf"/>
</dbReference>
<dbReference type="GO" id="GO:0047134">
    <property type="term" value="F:protein-disulfide reductase [NAD(P)H] activity"/>
    <property type="evidence" value="ECO:0007669"/>
    <property type="project" value="UniProtKB-EC"/>
</dbReference>
<dbReference type="InterPro" id="IPR017937">
    <property type="entry name" value="Thioredoxin_CS"/>
</dbReference>
<evidence type="ECO:0000256" key="11">
    <source>
        <dbReference type="ARBA" id="ARBA00023002"/>
    </source>
</evidence>
<dbReference type="PROSITE" id="PS00194">
    <property type="entry name" value="THIOREDOXIN_1"/>
    <property type="match status" value="1"/>
</dbReference>
<dbReference type="EC" id="1.8.1.8" evidence="18"/>
<dbReference type="Gene3D" id="2.60.40.1250">
    <property type="entry name" value="Thiol:disulfide interchange protein DsbD, N-terminal domain"/>
    <property type="match status" value="1"/>
</dbReference>
<name>A0ABU9TUT8_9GAMM</name>
<keyword evidence="3 18" id="KW-0813">Transport</keyword>
<dbReference type="CDD" id="cd02953">
    <property type="entry name" value="DsbDgamma"/>
    <property type="match status" value="1"/>
</dbReference>
<evidence type="ECO:0000256" key="18">
    <source>
        <dbReference type="HAMAP-Rule" id="MF_00399"/>
    </source>
</evidence>
<dbReference type="InterPro" id="IPR013766">
    <property type="entry name" value="Thioredoxin_domain"/>
</dbReference>
<proteinExistence type="inferred from homology"/>
<evidence type="ECO:0000256" key="12">
    <source>
        <dbReference type="ARBA" id="ARBA00023027"/>
    </source>
</evidence>
<keyword evidence="15 18" id="KW-0676">Redox-active center</keyword>
<protein>
    <recommendedName>
        <fullName evidence="18">Thiol:disulfide interchange protein DsbD</fullName>
        <ecNumber evidence="18">1.8.1.8</ecNumber>
    </recommendedName>
    <alternativeName>
        <fullName evidence="18">Protein-disulfide reductase</fullName>
        <shortName evidence="18">Disulfide reductase</shortName>
    </alternativeName>
</protein>
<comment type="function">
    <text evidence="18">Required to facilitate the formation of correct disulfide bonds in some periplasmic proteins and for the assembly of the periplasmic c-type cytochromes. Acts by transferring electrons from cytoplasmic thioredoxin to the periplasm. This transfer involves a cascade of disulfide bond formation and reduction steps.</text>
</comment>
<keyword evidence="7" id="KW-0732">Signal</keyword>
<evidence type="ECO:0000256" key="4">
    <source>
        <dbReference type="ARBA" id="ARBA00022475"/>
    </source>
</evidence>
<dbReference type="HAMAP" id="MF_00399">
    <property type="entry name" value="DbsD"/>
    <property type="match status" value="1"/>
</dbReference>
<feature type="disulfide bond" description="Redox-active" evidence="18">
    <location>
        <begin position="140"/>
        <end position="146"/>
    </location>
</feature>
<keyword evidence="13 18" id="KW-0472">Membrane</keyword>
<dbReference type="PANTHER" id="PTHR32234:SF0">
    <property type="entry name" value="THIOL:DISULFIDE INTERCHANGE PROTEIN DSBD"/>
    <property type="match status" value="1"/>
</dbReference>
<evidence type="ECO:0000313" key="21">
    <source>
        <dbReference type="Proteomes" id="UP001449225"/>
    </source>
</evidence>
<evidence type="ECO:0000259" key="19">
    <source>
        <dbReference type="PROSITE" id="PS51352"/>
    </source>
</evidence>
<feature type="transmembrane region" description="Helical" evidence="18">
    <location>
        <begin position="333"/>
        <end position="363"/>
    </location>
</feature>
<keyword evidence="12 18" id="KW-0520">NAD</keyword>
<feature type="disulfide bond" description="Redox-active" evidence="18">
    <location>
        <begin position="229"/>
        <end position="351"/>
    </location>
</feature>
<keyword evidence="9 18" id="KW-0249">Electron transport</keyword>
<comment type="catalytic activity">
    <reaction evidence="16 18">
        <text>[protein]-dithiol + NAD(+) = [protein]-disulfide + NADH + H(+)</text>
        <dbReference type="Rhea" id="RHEA:18749"/>
        <dbReference type="Rhea" id="RHEA-COMP:10593"/>
        <dbReference type="Rhea" id="RHEA-COMP:10594"/>
        <dbReference type="ChEBI" id="CHEBI:15378"/>
        <dbReference type="ChEBI" id="CHEBI:29950"/>
        <dbReference type="ChEBI" id="CHEBI:50058"/>
        <dbReference type="ChEBI" id="CHEBI:57540"/>
        <dbReference type="ChEBI" id="CHEBI:57945"/>
        <dbReference type="EC" id="1.8.1.8"/>
    </reaction>
</comment>
<feature type="domain" description="Thioredoxin" evidence="19">
    <location>
        <begin position="497"/>
        <end position="624"/>
    </location>
</feature>
<evidence type="ECO:0000256" key="3">
    <source>
        <dbReference type="ARBA" id="ARBA00022448"/>
    </source>
</evidence>
<dbReference type="InterPro" id="IPR022910">
    <property type="entry name" value="Thiol_diS_interchange_DbsD"/>
</dbReference>
<feature type="transmembrane region" description="Helical" evidence="18">
    <location>
        <begin position="375"/>
        <end position="398"/>
    </location>
</feature>
<evidence type="ECO:0000256" key="13">
    <source>
        <dbReference type="ARBA" id="ARBA00023136"/>
    </source>
</evidence>
<dbReference type="SUPFAM" id="SSF74863">
    <property type="entry name" value="Thiol:disulfide interchange protein DsbD, N-terminal domain (DsbD-alpha)"/>
    <property type="match status" value="1"/>
</dbReference>
<comment type="caution">
    <text evidence="20">The sequence shown here is derived from an EMBL/GenBank/DDBJ whole genome shotgun (WGS) entry which is preliminary data.</text>
</comment>
<feature type="transmembrane region" description="Helical" evidence="18">
    <location>
        <begin position="410"/>
        <end position="428"/>
    </location>
</feature>
<dbReference type="EMBL" id="JBBMRA010000015">
    <property type="protein sequence ID" value="MEM5537476.1"/>
    <property type="molecule type" value="Genomic_DNA"/>
</dbReference>
<keyword evidence="14 18" id="KW-1015">Disulfide bond</keyword>
<keyword evidence="10 18" id="KW-1133">Transmembrane helix</keyword>
<keyword evidence="5 18" id="KW-0997">Cell inner membrane</keyword>
<evidence type="ECO:0000256" key="2">
    <source>
        <dbReference type="ARBA" id="ARBA00007241"/>
    </source>
</evidence>
<keyword evidence="11 18" id="KW-0560">Oxidoreductase</keyword>
<dbReference type="Pfam" id="PF13899">
    <property type="entry name" value="Thioredoxin_7"/>
    <property type="match status" value="1"/>
</dbReference>
<accession>A0ABU9TUT8</accession>
<evidence type="ECO:0000256" key="1">
    <source>
        <dbReference type="ARBA" id="ARBA00004429"/>
    </source>
</evidence>
<evidence type="ECO:0000256" key="10">
    <source>
        <dbReference type="ARBA" id="ARBA00022989"/>
    </source>
</evidence>
<feature type="transmembrane region" description="Helical" evidence="18">
    <location>
        <begin position="290"/>
        <end position="312"/>
    </location>
</feature>
<dbReference type="RefSeq" id="WP_342854822.1">
    <property type="nucleotide sequence ID" value="NZ_JBBMRA010000015.1"/>
</dbReference>
<feature type="transmembrane region" description="Helical" evidence="18">
    <location>
        <begin position="210"/>
        <end position="237"/>
    </location>
</feature>
<sequence>MGISVFHLFKRSTFTQFIFILLLSMTQSVNAGLFDANPFSEKGPLEVEKAFVFGQIQEGNRLNLYWDIPDNYYLYRDRIELKSGANTRILTRQNSPAEQKDDPLFGQVWVYHNRAEVNVDLASTSELNVDDTLTVTYQGCWEGGICYPPVTKEVAVVGIQPAPAQPETPTIDPDNTVAPDTGAAINATSTTPVVLSEQDQFAQMLSQGNLFVTLGAFFIAGLALSFTPCVFPMIPILSSIIAGQGQKVTAAKGLSLSVVYVLAVSVTYTLAGIFAGLFGENLQALFQNPWIISTFSFVFVLLSLSMFGFYELQLPNSVQSKLSQASNSQKGGTIAGVAIMGLLSALIVGPCMAAPLAGALIYIGQTGDPVLGGSALFSMSLGMGVPLILVGTSAGKLLPHAGLWMDKVKAVFGVLLLLLAIWMLDRIVPTVVTMWLTALVLIVSAVYLGVLSNSTKETAKLQLAKGLGIVILLYAIALMAGALAGGNSLIYPLKAFAGSSAQAPQTLAFIKVFTPEQLTAELADAHAKQQPVMLDFYADWCVACVELDVVTFSDPSVQQSLSAFKVIKVDVTKNDEPAKALNKTYNIIGPPALVFYDRSGQIMLHKTLIGVVEPSDFIDHIREI</sequence>
<feature type="transmembrane region" description="Helical" evidence="18">
    <location>
        <begin position="463"/>
        <end position="484"/>
    </location>
</feature>
<evidence type="ECO:0000256" key="6">
    <source>
        <dbReference type="ARBA" id="ARBA00022692"/>
    </source>
</evidence>
<dbReference type="Gene3D" id="3.40.30.10">
    <property type="entry name" value="Glutaredoxin"/>
    <property type="match status" value="1"/>
</dbReference>
<dbReference type="PROSITE" id="PS51352">
    <property type="entry name" value="THIOREDOXIN_2"/>
    <property type="match status" value="1"/>
</dbReference>
<evidence type="ECO:0000256" key="14">
    <source>
        <dbReference type="ARBA" id="ARBA00023157"/>
    </source>
</evidence>
<feature type="disulfide bond" description="Redox-active" evidence="18">
    <location>
        <begin position="541"/>
        <end position="544"/>
    </location>
</feature>
<evidence type="ECO:0000256" key="8">
    <source>
        <dbReference type="ARBA" id="ARBA00022748"/>
    </source>
</evidence>
<comment type="similarity">
    <text evidence="2 18">Belongs to the thioredoxin family. DsbD subfamily.</text>
</comment>
<keyword evidence="4 18" id="KW-1003">Cell membrane</keyword>
<dbReference type="Pfam" id="PF02683">
    <property type="entry name" value="DsbD_TM"/>
    <property type="match status" value="1"/>
</dbReference>
<dbReference type="SUPFAM" id="SSF52833">
    <property type="entry name" value="Thioredoxin-like"/>
    <property type="match status" value="1"/>
</dbReference>
<organism evidence="20 21">
    <name type="scientific">Neptuniibacter pectenicola</name>
    <dbReference type="NCBI Taxonomy" id="1806669"/>
    <lineage>
        <taxon>Bacteria</taxon>
        <taxon>Pseudomonadati</taxon>
        <taxon>Pseudomonadota</taxon>
        <taxon>Gammaproteobacteria</taxon>
        <taxon>Oceanospirillales</taxon>
        <taxon>Oceanospirillaceae</taxon>
        <taxon>Neptuniibacter</taxon>
    </lineage>
</organism>
<dbReference type="InterPro" id="IPR036249">
    <property type="entry name" value="Thioredoxin-like_sf"/>
</dbReference>
<dbReference type="Proteomes" id="UP001449225">
    <property type="component" value="Unassembled WGS sequence"/>
</dbReference>
<dbReference type="PANTHER" id="PTHR32234">
    <property type="entry name" value="THIOL:DISULFIDE INTERCHANGE PROTEIN DSBD"/>
    <property type="match status" value="1"/>
</dbReference>
<dbReference type="NCBIfam" id="NF001419">
    <property type="entry name" value="PRK00293.1"/>
    <property type="match status" value="1"/>
</dbReference>
<evidence type="ECO:0000313" key="20">
    <source>
        <dbReference type="EMBL" id="MEM5537476.1"/>
    </source>
</evidence>
<dbReference type="InterPro" id="IPR028250">
    <property type="entry name" value="DsbDN"/>
</dbReference>
<gene>
    <name evidence="18 20" type="primary">dsbD</name>
    <name evidence="20" type="ORF">WNY58_13855</name>
</gene>
<keyword evidence="6 18" id="KW-0812">Transmembrane</keyword>
<comment type="catalytic activity">
    <reaction evidence="17 18">
        <text>[protein]-dithiol + NADP(+) = [protein]-disulfide + NADPH + H(+)</text>
        <dbReference type="Rhea" id="RHEA:18753"/>
        <dbReference type="Rhea" id="RHEA-COMP:10593"/>
        <dbReference type="Rhea" id="RHEA-COMP:10594"/>
        <dbReference type="ChEBI" id="CHEBI:15378"/>
        <dbReference type="ChEBI" id="CHEBI:29950"/>
        <dbReference type="ChEBI" id="CHEBI:50058"/>
        <dbReference type="ChEBI" id="CHEBI:57783"/>
        <dbReference type="ChEBI" id="CHEBI:58349"/>
        <dbReference type="EC" id="1.8.1.8"/>
    </reaction>
</comment>
<evidence type="ECO:0000256" key="16">
    <source>
        <dbReference type="ARBA" id="ARBA00047388"/>
    </source>
</evidence>